<reference evidence="1 2" key="1">
    <citation type="submission" date="2022-05" db="EMBL/GenBank/DDBJ databases">
        <authorList>
            <consortium name="Genoscope - CEA"/>
            <person name="William W."/>
        </authorList>
    </citation>
    <scope>NUCLEOTIDE SEQUENCE [LARGE SCALE GENOMIC DNA]</scope>
</reference>
<sequence length="113" mass="13059">MNYACSVISTKSQVVSLNETWLDENISNDELHLSGYNIIRRDRDSFEGGVAVYIDEHLQFNHIHVEALSNIEALWFEFTPTKSKKILFSSLCRPPNFDRSVFSQEVETVLVNY</sequence>
<gene>
    <name evidence="1" type="ORF">PEVE_00044359</name>
</gene>
<accession>A0ABN8PSD4</accession>
<organism evidence="1 2">
    <name type="scientific">Porites evermanni</name>
    <dbReference type="NCBI Taxonomy" id="104178"/>
    <lineage>
        <taxon>Eukaryota</taxon>
        <taxon>Metazoa</taxon>
        <taxon>Cnidaria</taxon>
        <taxon>Anthozoa</taxon>
        <taxon>Hexacorallia</taxon>
        <taxon>Scleractinia</taxon>
        <taxon>Fungiina</taxon>
        <taxon>Poritidae</taxon>
        <taxon>Porites</taxon>
    </lineage>
</organism>
<name>A0ABN8PSD4_9CNID</name>
<dbReference type="Proteomes" id="UP001159427">
    <property type="component" value="Unassembled WGS sequence"/>
</dbReference>
<dbReference type="Gene3D" id="3.60.10.10">
    <property type="entry name" value="Endonuclease/exonuclease/phosphatase"/>
    <property type="match status" value="1"/>
</dbReference>
<evidence type="ECO:0000313" key="2">
    <source>
        <dbReference type="Proteomes" id="UP001159427"/>
    </source>
</evidence>
<keyword evidence="2" id="KW-1185">Reference proteome</keyword>
<dbReference type="EMBL" id="CALNXI010000937">
    <property type="protein sequence ID" value="CAH3147773.1"/>
    <property type="molecule type" value="Genomic_DNA"/>
</dbReference>
<dbReference type="InterPro" id="IPR036691">
    <property type="entry name" value="Endo/exonu/phosph_ase_sf"/>
</dbReference>
<protein>
    <submittedName>
        <fullName evidence="1">Uncharacterized protein</fullName>
    </submittedName>
</protein>
<comment type="caution">
    <text evidence="1">The sequence shown here is derived from an EMBL/GenBank/DDBJ whole genome shotgun (WGS) entry which is preliminary data.</text>
</comment>
<proteinExistence type="predicted"/>
<evidence type="ECO:0000313" key="1">
    <source>
        <dbReference type="EMBL" id="CAH3147773.1"/>
    </source>
</evidence>